<dbReference type="GO" id="GO:0005524">
    <property type="term" value="F:ATP binding"/>
    <property type="evidence" value="ECO:0007669"/>
    <property type="project" value="UniProtKB-KW"/>
</dbReference>
<dbReference type="InterPro" id="IPR029047">
    <property type="entry name" value="HSP70_peptide-bd_sf"/>
</dbReference>
<comment type="similarity">
    <text evidence="4">Belongs to the heat shock protein 70 (TC 1.A.33) family. HSP110/SSE subfamily.</text>
</comment>
<dbReference type="FunFam" id="1.20.1270.10:FF:000002">
    <property type="entry name" value="Heat shock 70 kDa protein 4"/>
    <property type="match status" value="1"/>
</dbReference>
<evidence type="ECO:0000256" key="5">
    <source>
        <dbReference type="SAM" id="MobiDB-lite"/>
    </source>
</evidence>
<gene>
    <name evidence="6" type="ORF">HPP92_013322</name>
</gene>
<dbReference type="Gene3D" id="3.30.420.40">
    <property type="match status" value="2"/>
</dbReference>
<dbReference type="PRINTS" id="PR00301">
    <property type="entry name" value="HEATSHOCK70"/>
</dbReference>
<dbReference type="InterPro" id="IPR029048">
    <property type="entry name" value="HSP70_C_sf"/>
</dbReference>
<dbReference type="AlphaFoldDB" id="A0A835QN77"/>
<dbReference type="GO" id="GO:0140662">
    <property type="term" value="F:ATP-dependent protein folding chaperone"/>
    <property type="evidence" value="ECO:0007669"/>
    <property type="project" value="InterPro"/>
</dbReference>
<dbReference type="PANTHER" id="PTHR45639">
    <property type="entry name" value="HSC70CB, ISOFORM G-RELATED"/>
    <property type="match status" value="1"/>
</dbReference>
<dbReference type="Gene3D" id="3.90.640.10">
    <property type="entry name" value="Actin, Chain A, domain 4"/>
    <property type="match status" value="1"/>
</dbReference>
<dbReference type="SUPFAM" id="SSF100920">
    <property type="entry name" value="Heat shock protein 70kD (HSP70), peptide-binding domain"/>
    <property type="match status" value="1"/>
</dbReference>
<sequence>MSVVGFDVGNDNSVIAVVKQRGIDVLLNDESTRETPAVVSFGEKQRFLGSAGAASAPMNMKSTISQIKRLVGRNFRHPDVQDDLRRLRFTTSEAPDGGILIHIRYMGEERTFTPVQVLGMLLSNLKQLAEKNLECSVTDCVIGIPSYFTNLQRRAYLDAAAIAGLKPLRLMHDLAATALGYGIYKTDFSNTREAFNVVFVDIGHCDTQVAIVAFEVGQMRVLSHAFDPNLGGRDFDEVLFQYFAHQFKEQYNIDVYCNERACIRLRGACEKLKKVLSANAVAPLSIECLMEEKDVKGFIKREEFEMLSASLLDRILEPCKKAVADAGLKVDRLQSVELIGSGSRIPAITKILSEFLGKSLNRTLNSSECVARGCALQCAMLSPVFKVREYEVQDSFPFSIGFSTDKGPNSTLSSNILFRKGQPFPSVKMLTIHRFNTFHLEVFYADQSELPTGVDQKISCFQIGPFPVPPGDKAKCKVKLRLNLHGIVYVESASLIEDEINFQTSRDTNHAVLDNMAPETVQGVTALSEDGTSEQPDHPDRTINNRPSRRHEIPISETVYGGMNKGDLLEAQEQEKRLAYQDKLMEQTKDRKNALEAYVYEVRNKREGISHSLQQTEEWLYEDGDDETEKVYTSKLDELKKLVDPIENRCKDEETRAEATRELLNCIVEHRMAAKSLGAHEQDVVLNECNRAEQWLREKSLLQDGLPKNVDPVLWSHDINKRRDALDMACRNITRMPEGSILSGSEDNRGSDQSSKPDSNMEVD</sequence>
<dbReference type="CDD" id="cd24095">
    <property type="entry name" value="ASKHA_NBD_HSP70_AtHsp70-14-like"/>
    <property type="match status" value="1"/>
</dbReference>
<dbReference type="SUPFAM" id="SSF53067">
    <property type="entry name" value="Actin-like ATPase domain"/>
    <property type="match status" value="2"/>
</dbReference>
<dbReference type="InterPro" id="IPR043129">
    <property type="entry name" value="ATPase_NBD"/>
</dbReference>
<evidence type="ECO:0000256" key="4">
    <source>
        <dbReference type="ARBA" id="ARBA00061090"/>
    </source>
</evidence>
<accession>A0A835QN77</accession>
<name>A0A835QN77_VANPL</name>
<dbReference type="PANTHER" id="PTHR45639:SF10">
    <property type="entry name" value="HEAT SHOCK 70 KDA PROTEIN 16 ISOFORM X1"/>
    <property type="match status" value="1"/>
</dbReference>
<dbReference type="SUPFAM" id="SSF100934">
    <property type="entry name" value="Heat shock protein 70kD (HSP70), C-terminal subdomain"/>
    <property type="match status" value="1"/>
</dbReference>
<evidence type="ECO:0000313" key="7">
    <source>
        <dbReference type="Proteomes" id="UP000636800"/>
    </source>
</evidence>
<organism evidence="6 7">
    <name type="scientific">Vanilla planifolia</name>
    <name type="common">Vanilla</name>
    <dbReference type="NCBI Taxonomy" id="51239"/>
    <lineage>
        <taxon>Eukaryota</taxon>
        <taxon>Viridiplantae</taxon>
        <taxon>Streptophyta</taxon>
        <taxon>Embryophyta</taxon>
        <taxon>Tracheophyta</taxon>
        <taxon>Spermatophyta</taxon>
        <taxon>Magnoliopsida</taxon>
        <taxon>Liliopsida</taxon>
        <taxon>Asparagales</taxon>
        <taxon>Orchidaceae</taxon>
        <taxon>Vanilloideae</taxon>
        <taxon>Vanilleae</taxon>
        <taxon>Vanilla</taxon>
    </lineage>
</organism>
<dbReference type="GO" id="GO:0005829">
    <property type="term" value="C:cytosol"/>
    <property type="evidence" value="ECO:0007669"/>
    <property type="project" value="TreeGrafter"/>
</dbReference>
<proteinExistence type="inferred from homology"/>
<reference evidence="6 7" key="1">
    <citation type="journal article" date="2020" name="Nat. Food">
        <title>A phased Vanilla planifolia genome enables genetic improvement of flavour and production.</title>
        <authorList>
            <person name="Hasing T."/>
            <person name="Tang H."/>
            <person name="Brym M."/>
            <person name="Khazi F."/>
            <person name="Huang T."/>
            <person name="Chambers A.H."/>
        </authorList>
    </citation>
    <scope>NUCLEOTIDE SEQUENCE [LARGE SCALE GENOMIC DNA]</scope>
    <source>
        <tissue evidence="6">Leaf</tissue>
    </source>
</reference>
<evidence type="ECO:0000256" key="2">
    <source>
        <dbReference type="ARBA" id="ARBA00022840"/>
    </source>
</evidence>
<dbReference type="GO" id="GO:0005634">
    <property type="term" value="C:nucleus"/>
    <property type="evidence" value="ECO:0007669"/>
    <property type="project" value="TreeGrafter"/>
</dbReference>
<comment type="caution">
    <text evidence="6">The sequence shown here is derived from an EMBL/GenBank/DDBJ whole genome shotgun (WGS) entry which is preliminary data.</text>
</comment>
<feature type="region of interest" description="Disordered" evidence="5">
    <location>
        <begin position="527"/>
        <end position="552"/>
    </location>
</feature>
<evidence type="ECO:0000256" key="1">
    <source>
        <dbReference type="ARBA" id="ARBA00022741"/>
    </source>
</evidence>
<dbReference type="Proteomes" id="UP000636800">
    <property type="component" value="Chromosome 6"/>
</dbReference>
<keyword evidence="3" id="KW-0143">Chaperone</keyword>
<evidence type="ECO:0000256" key="3">
    <source>
        <dbReference type="ARBA" id="ARBA00023186"/>
    </source>
</evidence>
<keyword evidence="7" id="KW-1185">Reference proteome</keyword>
<keyword evidence="1" id="KW-0547">Nucleotide-binding</keyword>
<dbReference type="Pfam" id="PF00012">
    <property type="entry name" value="HSP70"/>
    <property type="match status" value="1"/>
</dbReference>
<dbReference type="FunFam" id="3.30.420.40:FF:000171">
    <property type="entry name" value="Heat shock 70 kDa protein 4"/>
    <property type="match status" value="2"/>
</dbReference>
<protein>
    <submittedName>
        <fullName evidence="6">Uncharacterized protein</fullName>
    </submittedName>
</protein>
<dbReference type="EMBL" id="JADCNL010000006">
    <property type="protein sequence ID" value="KAG0476481.1"/>
    <property type="molecule type" value="Genomic_DNA"/>
</dbReference>
<feature type="region of interest" description="Disordered" evidence="5">
    <location>
        <begin position="737"/>
        <end position="764"/>
    </location>
</feature>
<dbReference type="Gene3D" id="1.20.1270.10">
    <property type="match status" value="1"/>
</dbReference>
<evidence type="ECO:0000313" key="6">
    <source>
        <dbReference type="EMBL" id="KAG0476481.1"/>
    </source>
</evidence>
<dbReference type="OrthoDB" id="1612078at2759"/>
<dbReference type="FunFam" id="3.30.30.30:FF:000002">
    <property type="entry name" value="Heat shock 70 kDa protein 4"/>
    <property type="match status" value="1"/>
</dbReference>
<dbReference type="Gene3D" id="2.60.34.10">
    <property type="entry name" value="Substrate Binding Domain Of DNAk, Chain A, domain 1"/>
    <property type="match status" value="1"/>
</dbReference>
<dbReference type="Gene3D" id="3.30.30.30">
    <property type="match status" value="1"/>
</dbReference>
<dbReference type="InterPro" id="IPR013126">
    <property type="entry name" value="Hsp_70_fam"/>
</dbReference>
<dbReference type="FunFam" id="3.90.640.10:FF:000004">
    <property type="entry name" value="Heat shock 70 kDa protein 4"/>
    <property type="match status" value="1"/>
</dbReference>
<keyword evidence="2" id="KW-0067">ATP-binding</keyword>